<dbReference type="Proteomes" id="UP000276029">
    <property type="component" value="Unassembled WGS sequence"/>
</dbReference>
<dbReference type="RefSeq" id="WP_121053715.1">
    <property type="nucleotide sequence ID" value="NZ_AP018711.1"/>
</dbReference>
<dbReference type="InterPro" id="IPR013784">
    <property type="entry name" value="Carb-bd-like_fold"/>
</dbReference>
<dbReference type="InterPro" id="IPR039426">
    <property type="entry name" value="TonB-dep_rcpt-like"/>
</dbReference>
<dbReference type="KEGG" id="smic:SmB9_07010"/>
<keyword evidence="6 8" id="KW-0472">Membrane</keyword>
<dbReference type="AlphaFoldDB" id="A0AAD1FZS7"/>
<dbReference type="Gene3D" id="2.60.40.1120">
    <property type="entry name" value="Carboxypeptidase-like, regulatory domain"/>
    <property type="match status" value="1"/>
</dbReference>
<dbReference type="CDD" id="cd01347">
    <property type="entry name" value="ligand_gated_channel"/>
    <property type="match status" value="1"/>
</dbReference>
<dbReference type="EMBL" id="RBWX01000013">
    <property type="protein sequence ID" value="RKS84592.1"/>
    <property type="molecule type" value="Genomic_DNA"/>
</dbReference>
<dbReference type="Pfam" id="PF07715">
    <property type="entry name" value="Plug"/>
    <property type="match status" value="1"/>
</dbReference>
<evidence type="ECO:0000256" key="1">
    <source>
        <dbReference type="ARBA" id="ARBA00004571"/>
    </source>
</evidence>
<dbReference type="GO" id="GO:0009279">
    <property type="term" value="C:cell outer membrane"/>
    <property type="evidence" value="ECO:0007669"/>
    <property type="project" value="UniProtKB-SubCell"/>
</dbReference>
<keyword evidence="3 8" id="KW-1134">Transmembrane beta strand</keyword>
<dbReference type="InterPro" id="IPR010104">
    <property type="entry name" value="TonB_rcpt_bac"/>
</dbReference>
<dbReference type="PANTHER" id="PTHR40980">
    <property type="entry name" value="PLUG DOMAIN-CONTAINING PROTEIN"/>
    <property type="match status" value="1"/>
</dbReference>
<keyword evidence="2 8" id="KW-0813">Transport</keyword>
<accession>A0AAD1FZS7</accession>
<evidence type="ECO:0000256" key="9">
    <source>
        <dbReference type="RuleBase" id="RU003357"/>
    </source>
</evidence>
<evidence type="ECO:0000313" key="14">
    <source>
        <dbReference type="EMBL" id="RKS84592.1"/>
    </source>
</evidence>
<dbReference type="Gene3D" id="2.40.170.20">
    <property type="entry name" value="TonB-dependent receptor, beta-barrel domain"/>
    <property type="match status" value="1"/>
</dbReference>
<evidence type="ECO:0000256" key="2">
    <source>
        <dbReference type="ARBA" id="ARBA00022448"/>
    </source>
</evidence>
<evidence type="ECO:0000259" key="12">
    <source>
        <dbReference type="Pfam" id="PF07715"/>
    </source>
</evidence>
<keyword evidence="13" id="KW-0675">Receptor</keyword>
<evidence type="ECO:0000313" key="13">
    <source>
        <dbReference type="EMBL" id="BBE33043.1"/>
    </source>
</evidence>
<keyword evidence="7 8" id="KW-0998">Cell outer membrane</keyword>
<evidence type="ECO:0000313" key="15">
    <source>
        <dbReference type="Proteomes" id="UP000275727"/>
    </source>
</evidence>
<dbReference type="SUPFAM" id="SSF56935">
    <property type="entry name" value="Porins"/>
    <property type="match status" value="1"/>
</dbReference>
<dbReference type="SUPFAM" id="SSF49452">
    <property type="entry name" value="Starch-binding domain-like"/>
    <property type="match status" value="1"/>
</dbReference>
<proteinExistence type="inferred from homology"/>
<evidence type="ECO:0000256" key="7">
    <source>
        <dbReference type="ARBA" id="ARBA00023237"/>
    </source>
</evidence>
<dbReference type="InterPro" id="IPR036942">
    <property type="entry name" value="Beta-barrel_TonB_sf"/>
</dbReference>
<dbReference type="GO" id="GO:0030246">
    <property type="term" value="F:carbohydrate binding"/>
    <property type="evidence" value="ECO:0007669"/>
    <property type="project" value="InterPro"/>
</dbReference>
<feature type="signal peptide" evidence="10">
    <location>
        <begin position="1"/>
        <end position="25"/>
    </location>
</feature>
<keyword evidence="5 9" id="KW-0798">TonB box</keyword>
<dbReference type="PANTHER" id="PTHR40980:SF4">
    <property type="entry name" value="TONB-DEPENDENT RECEPTOR-LIKE BETA-BARREL DOMAIN-CONTAINING PROTEIN"/>
    <property type="match status" value="1"/>
</dbReference>
<dbReference type="Proteomes" id="UP000275727">
    <property type="component" value="Chromosome"/>
</dbReference>
<comment type="subcellular location">
    <subcellularLocation>
        <location evidence="1 8">Cell outer membrane</location>
        <topology evidence="1 8">Multi-pass membrane protein</topology>
    </subcellularLocation>
</comment>
<dbReference type="Pfam" id="PF13620">
    <property type="entry name" value="CarboxypepD_reg"/>
    <property type="match status" value="1"/>
</dbReference>
<dbReference type="EMBL" id="AP018711">
    <property type="protein sequence ID" value="BBE33043.1"/>
    <property type="molecule type" value="Genomic_DNA"/>
</dbReference>
<organism evidence="13 15">
    <name type="scientific">Sphingosinicella microcystinivorans</name>
    <dbReference type="NCBI Taxonomy" id="335406"/>
    <lineage>
        <taxon>Bacteria</taxon>
        <taxon>Pseudomonadati</taxon>
        <taxon>Pseudomonadota</taxon>
        <taxon>Alphaproteobacteria</taxon>
        <taxon>Sphingomonadales</taxon>
        <taxon>Sphingosinicellaceae</taxon>
        <taxon>Sphingosinicella</taxon>
    </lineage>
</organism>
<evidence type="ECO:0000256" key="5">
    <source>
        <dbReference type="ARBA" id="ARBA00023077"/>
    </source>
</evidence>
<evidence type="ECO:0000256" key="10">
    <source>
        <dbReference type="SAM" id="SignalP"/>
    </source>
</evidence>
<keyword evidence="16" id="KW-1185">Reference proteome</keyword>
<reference evidence="14 16" key="2">
    <citation type="submission" date="2018-10" db="EMBL/GenBank/DDBJ databases">
        <title>Genomic Encyclopedia of Type Strains, Phase IV (KMG-IV): sequencing the most valuable type-strain genomes for metagenomic binning, comparative biology and taxonomic classification.</title>
        <authorList>
            <person name="Goeker M."/>
        </authorList>
    </citation>
    <scope>NUCLEOTIDE SEQUENCE [LARGE SCALE GENOMIC DNA]</scope>
    <source>
        <strain evidence="14 16">DSM 19791</strain>
    </source>
</reference>
<dbReference type="InterPro" id="IPR012910">
    <property type="entry name" value="Plug_dom"/>
</dbReference>
<evidence type="ECO:0000256" key="4">
    <source>
        <dbReference type="ARBA" id="ARBA00022692"/>
    </source>
</evidence>
<dbReference type="NCBIfam" id="TIGR01782">
    <property type="entry name" value="TonB-Xanth-Caul"/>
    <property type="match status" value="1"/>
</dbReference>
<keyword evidence="10" id="KW-0732">Signal</keyword>
<protein>
    <submittedName>
        <fullName evidence="13">TonB-dependent receptor</fullName>
    </submittedName>
</protein>
<feature type="domain" description="TonB-dependent receptor plug" evidence="12">
    <location>
        <begin position="128"/>
        <end position="227"/>
    </location>
</feature>
<dbReference type="PROSITE" id="PS52016">
    <property type="entry name" value="TONB_DEPENDENT_REC_3"/>
    <property type="match status" value="1"/>
</dbReference>
<evidence type="ECO:0000256" key="3">
    <source>
        <dbReference type="ARBA" id="ARBA00022452"/>
    </source>
</evidence>
<dbReference type="Gene3D" id="2.170.130.10">
    <property type="entry name" value="TonB-dependent receptor, plug domain"/>
    <property type="match status" value="1"/>
</dbReference>
<comment type="similarity">
    <text evidence="8 9">Belongs to the TonB-dependent receptor family.</text>
</comment>
<evidence type="ECO:0000259" key="11">
    <source>
        <dbReference type="Pfam" id="PF00593"/>
    </source>
</evidence>
<dbReference type="Pfam" id="PF00593">
    <property type="entry name" value="TonB_dep_Rec_b-barrel"/>
    <property type="match status" value="1"/>
</dbReference>
<gene>
    <name evidence="14" type="ORF">DFR51_3685</name>
    <name evidence="13" type="ORF">SmB9_07010</name>
</gene>
<evidence type="ECO:0000256" key="6">
    <source>
        <dbReference type="ARBA" id="ARBA00023136"/>
    </source>
</evidence>
<sequence>MSHRIRARFAAALFAVTALSTPAFAGTLVGTVIDAGGVRGLQGAEVELVELGRRTSAGPDGSFRFADVPSGSYTLRAVYAGADESRTSVSITEDGTTRTDIALSAGDDSLILVIGQQANLGSAISRQRAADGVYSVLTRDAVGQFPDQNVAESLRRLPGVNILNDQGEGRFVSIRGLDPELNSSSLNGVRLPAPESDVRSVALDVISSDLIESIEVKKSLTPDMDGDTIGASIEINTTSAFARKKDLLKLSAEGSYNDLTDHLSPKGAVDFSTKLSDNIGVAGGISYYKRKFATDNMEMDGWDEDDGVVYADTVEYRDYDVERERISASLSFDFKAGESTTLYVRGLYSQFDDQEYRRRLTFEMDEAPSDGSDTTAEFLSDGGEISVQRDLKDRFESQKIRSLTMGGETDAGPWKLVYSASWAKSSERENGSIDPVKFERKFEDAGEFGVRFDYSKPMFTGHTITAGNDLFLDPSEYEFDKAEITTLSDAQDEEYALKADVSRVFALGTGEFTVQGGVKSRWREKFYNGTFEVYDGFDGDSDLTLADVLGKQDYGLALIEPMPGKKSFRKFLSTNRDAFELDPFDTDQMSAESDYSVDEDILAAYLLGRWDSSTVRIIGGVRMERTKNRMTGNVVTLVEEGGEFGGEPVEDDTVFVTPQSFSRSYTDWLPSLTVRYEPVPNLVLRAAGYKNLMRPKLSSLAPRAVIEDNEGEFGNPDLKPYRAWNADLSVEYYFGRNAAVSAGVFYKDVKNYIIEYTVDGGDTGIPYNGQLLDEAKTWINGDTAKIRGFEFSYSQAFDFLPAPFDGLLAQFNYTYTDAKGRVTTDGDLGDLRRVGLPSSAKHTFNAVLGYEKGPISLRVAGAYRSKYLDELNDEADQDRYVASHFQLDLSAKYKVTENVQLFGEWVNVTDEPYFAYQNFGGSRRLLQYEEYSWTAKFGVKATF</sequence>
<reference evidence="13 15" key="1">
    <citation type="submission" date="2018-06" db="EMBL/GenBank/DDBJ databases">
        <title>Complete Genome Sequence of the Microcystin-Degrading Bacterium Sphingosinicella microcystinivorans Strain B-9.</title>
        <authorList>
            <person name="Jin H."/>
            <person name="Nishizawa T."/>
            <person name="Guo Y."/>
            <person name="Nishizawa A."/>
            <person name="Park H."/>
            <person name="Kato H."/>
            <person name="Tsuji K."/>
            <person name="Harada K."/>
        </authorList>
    </citation>
    <scope>NUCLEOTIDE SEQUENCE [LARGE SCALE GENOMIC DNA]</scope>
    <source>
        <strain evidence="13 15">B9</strain>
    </source>
</reference>
<feature type="domain" description="TonB-dependent receptor-like beta-barrel" evidence="11">
    <location>
        <begin position="525"/>
        <end position="904"/>
    </location>
</feature>
<name>A0AAD1FZS7_SPHMI</name>
<keyword evidence="4 8" id="KW-0812">Transmembrane</keyword>
<evidence type="ECO:0000313" key="16">
    <source>
        <dbReference type="Proteomes" id="UP000276029"/>
    </source>
</evidence>
<evidence type="ECO:0000256" key="8">
    <source>
        <dbReference type="PROSITE-ProRule" id="PRU01360"/>
    </source>
</evidence>
<feature type="chain" id="PRO_5042286805" evidence="10">
    <location>
        <begin position="26"/>
        <end position="943"/>
    </location>
</feature>
<dbReference type="InterPro" id="IPR000531">
    <property type="entry name" value="Beta-barrel_TonB"/>
</dbReference>
<dbReference type="InterPro" id="IPR037066">
    <property type="entry name" value="Plug_dom_sf"/>
</dbReference>